<dbReference type="GO" id="GO:0006740">
    <property type="term" value="P:NADPH regeneration"/>
    <property type="evidence" value="ECO:0007669"/>
    <property type="project" value="TreeGrafter"/>
</dbReference>
<proteinExistence type="inferred from homology"/>
<evidence type="ECO:0000256" key="1">
    <source>
        <dbReference type="ARBA" id="ARBA00010928"/>
    </source>
</evidence>
<accession>A0A081K617</accession>
<dbReference type="AlphaFoldDB" id="A0A081K617"/>
<dbReference type="InterPro" id="IPR030827">
    <property type="entry name" value="Myo_inos_IolG"/>
</dbReference>
<dbReference type="Pfam" id="PF01408">
    <property type="entry name" value="GFO_IDH_MocA"/>
    <property type="match status" value="1"/>
</dbReference>
<dbReference type="PANTHER" id="PTHR42840">
    <property type="entry name" value="NAD(P)-BINDING ROSSMANN-FOLD SUPERFAMILY PROTEIN-RELATED"/>
    <property type="match status" value="1"/>
</dbReference>
<organism evidence="5 6">
    <name type="scientific">Endozoicomonas elysicola</name>
    <dbReference type="NCBI Taxonomy" id="305900"/>
    <lineage>
        <taxon>Bacteria</taxon>
        <taxon>Pseudomonadati</taxon>
        <taxon>Pseudomonadota</taxon>
        <taxon>Gammaproteobacteria</taxon>
        <taxon>Oceanospirillales</taxon>
        <taxon>Endozoicomonadaceae</taxon>
        <taxon>Endozoicomonas</taxon>
    </lineage>
</organism>
<dbReference type="eggNOG" id="COG0673">
    <property type="taxonomic scope" value="Bacteria"/>
</dbReference>
<keyword evidence="2" id="KW-0560">Oxidoreductase</keyword>
<reference evidence="5 6" key="1">
    <citation type="submission" date="2014-06" db="EMBL/GenBank/DDBJ databases">
        <title>Whole Genome Sequences of Three Symbiotic Endozoicomonas Bacteria.</title>
        <authorList>
            <person name="Neave M.J."/>
            <person name="Apprill A."/>
            <person name="Voolstra C.R."/>
        </authorList>
    </citation>
    <scope>NUCLEOTIDE SEQUENCE [LARGE SCALE GENOMIC DNA]</scope>
    <source>
        <strain evidence="5 6">DSM 22380</strain>
    </source>
</reference>
<dbReference type="InterPro" id="IPR036291">
    <property type="entry name" value="NAD(P)-bd_dom_sf"/>
</dbReference>
<dbReference type="STRING" id="305900.GV64_01510"/>
<dbReference type="Proteomes" id="UP000027997">
    <property type="component" value="Unassembled WGS sequence"/>
</dbReference>
<dbReference type="SUPFAM" id="SSF55347">
    <property type="entry name" value="Glyceraldehyde-3-phosphate dehydrogenase-like, C-terminal domain"/>
    <property type="match status" value="1"/>
</dbReference>
<keyword evidence="6" id="KW-1185">Reference proteome</keyword>
<protein>
    <submittedName>
        <fullName evidence="5">Myo-inositol 2-dehydrogenase</fullName>
    </submittedName>
</protein>
<dbReference type="InterPro" id="IPR000683">
    <property type="entry name" value="Gfo/Idh/MocA-like_OxRdtase_N"/>
</dbReference>
<dbReference type="Pfam" id="PF22725">
    <property type="entry name" value="GFO_IDH_MocA_C3"/>
    <property type="match status" value="1"/>
</dbReference>
<dbReference type="EMBL" id="JOJP01000001">
    <property type="protein sequence ID" value="KEI69593.1"/>
    <property type="molecule type" value="Genomic_DNA"/>
</dbReference>
<evidence type="ECO:0000313" key="5">
    <source>
        <dbReference type="EMBL" id="KEI69593.1"/>
    </source>
</evidence>
<feature type="domain" description="Gfo/Idh/MocA-like oxidoreductase N-terminal" evidence="3">
    <location>
        <begin position="2"/>
        <end position="119"/>
    </location>
</feature>
<name>A0A081K617_9GAMM</name>
<evidence type="ECO:0000259" key="4">
    <source>
        <dbReference type="Pfam" id="PF22725"/>
    </source>
</evidence>
<dbReference type="RefSeq" id="WP_020581972.1">
    <property type="nucleotide sequence ID" value="NZ_JOJP01000001.1"/>
</dbReference>
<sequence>MINFAVIGAGRIGRIHAANVAESPACHIHSIVDPFPEAAAALATALNAKVSTVEDVLADPEIHAVVICTPTDTHCDLIERSARAGKAIFCEKPVDLDISRARDCAATVRETGVVCALGFNRRYDPTFNSLKQRIADGAIGATEQVIITSRDPSPPPAEYVKQSGGLFRDMMIHDLDMACWLLGEKPVEVYATGSCLVDPAIGEAGDIDSAMVILKTASGKICHINNSRRSVYGYDQRIEVFGSEGMVQAGNHKPSEVTVSNHQGVSQDQPEHFFLERYRQAYKIELQNFIDALVDGKQLLTNIDDGINALELADACVASMTTGKRITL</sequence>
<evidence type="ECO:0000259" key="3">
    <source>
        <dbReference type="Pfam" id="PF01408"/>
    </source>
</evidence>
<dbReference type="GO" id="GO:0005737">
    <property type="term" value="C:cytoplasm"/>
    <property type="evidence" value="ECO:0007669"/>
    <property type="project" value="TreeGrafter"/>
</dbReference>
<dbReference type="NCBIfam" id="TIGR04380">
    <property type="entry name" value="myo_inos_iolG"/>
    <property type="match status" value="1"/>
</dbReference>
<dbReference type="GO" id="GO:0000166">
    <property type="term" value="F:nucleotide binding"/>
    <property type="evidence" value="ECO:0007669"/>
    <property type="project" value="InterPro"/>
</dbReference>
<dbReference type="InterPro" id="IPR055170">
    <property type="entry name" value="GFO_IDH_MocA-like_dom"/>
</dbReference>
<feature type="domain" description="GFO/IDH/MocA-like oxidoreductase" evidence="4">
    <location>
        <begin position="128"/>
        <end position="247"/>
    </location>
</feature>
<comment type="similarity">
    <text evidence="1">Belongs to the Gfo/Idh/MocA family.</text>
</comment>
<dbReference type="Gene3D" id="3.40.50.720">
    <property type="entry name" value="NAD(P)-binding Rossmann-like Domain"/>
    <property type="match status" value="1"/>
</dbReference>
<gene>
    <name evidence="5" type="ORF">GV64_01510</name>
</gene>
<evidence type="ECO:0000313" key="6">
    <source>
        <dbReference type="Proteomes" id="UP000027997"/>
    </source>
</evidence>
<dbReference type="PANTHER" id="PTHR42840:SF3">
    <property type="entry name" value="BINDING ROSSMANN FOLD OXIDOREDUCTASE, PUTATIVE (AFU_ORTHOLOGUE AFUA_2G10240)-RELATED"/>
    <property type="match status" value="1"/>
</dbReference>
<dbReference type="Gene3D" id="3.30.360.10">
    <property type="entry name" value="Dihydrodipicolinate Reductase, domain 2"/>
    <property type="match status" value="1"/>
</dbReference>
<comment type="caution">
    <text evidence="5">The sequence shown here is derived from an EMBL/GenBank/DDBJ whole genome shotgun (WGS) entry which is preliminary data.</text>
</comment>
<dbReference type="GO" id="GO:0016491">
    <property type="term" value="F:oxidoreductase activity"/>
    <property type="evidence" value="ECO:0007669"/>
    <property type="project" value="UniProtKB-KW"/>
</dbReference>
<evidence type="ECO:0000256" key="2">
    <source>
        <dbReference type="ARBA" id="ARBA00023002"/>
    </source>
</evidence>
<dbReference type="SUPFAM" id="SSF51735">
    <property type="entry name" value="NAD(P)-binding Rossmann-fold domains"/>
    <property type="match status" value="1"/>
</dbReference>